<evidence type="ECO:0000259" key="3">
    <source>
        <dbReference type="Pfam" id="PF22725"/>
    </source>
</evidence>
<organism evidence="4">
    <name type="scientific">freshwater metagenome</name>
    <dbReference type="NCBI Taxonomy" id="449393"/>
    <lineage>
        <taxon>unclassified sequences</taxon>
        <taxon>metagenomes</taxon>
        <taxon>ecological metagenomes</taxon>
    </lineage>
</organism>
<dbReference type="SUPFAM" id="SSF55347">
    <property type="entry name" value="Glyceraldehyde-3-phosphate dehydrogenase-like, C-terminal domain"/>
    <property type="match status" value="1"/>
</dbReference>
<name>A0A6J6ZZU6_9ZZZZ</name>
<keyword evidence="1" id="KW-0560">Oxidoreductase</keyword>
<dbReference type="Pfam" id="PF01408">
    <property type="entry name" value="GFO_IDH_MocA"/>
    <property type="match status" value="1"/>
</dbReference>
<feature type="domain" description="Gfo/Idh/MocA-like oxidoreductase N-terminal" evidence="2">
    <location>
        <begin position="8"/>
        <end position="126"/>
    </location>
</feature>
<dbReference type="InterPro" id="IPR030827">
    <property type="entry name" value="Myo_inos_IolG"/>
</dbReference>
<dbReference type="PANTHER" id="PTHR42840:SF3">
    <property type="entry name" value="BINDING ROSSMANN FOLD OXIDOREDUCTASE, PUTATIVE (AFU_ORTHOLOGUE AFUA_2G10240)-RELATED"/>
    <property type="match status" value="1"/>
</dbReference>
<dbReference type="SUPFAM" id="SSF51735">
    <property type="entry name" value="NAD(P)-binding Rossmann-fold domains"/>
    <property type="match status" value="1"/>
</dbReference>
<dbReference type="Pfam" id="PF22725">
    <property type="entry name" value="GFO_IDH_MocA_C3"/>
    <property type="match status" value="1"/>
</dbReference>
<dbReference type="Gene3D" id="3.30.360.10">
    <property type="entry name" value="Dihydrodipicolinate Reductase, domain 2"/>
    <property type="match status" value="1"/>
</dbReference>
<dbReference type="NCBIfam" id="TIGR04380">
    <property type="entry name" value="myo_inos_iolG"/>
    <property type="match status" value="1"/>
</dbReference>
<proteinExistence type="predicted"/>
<protein>
    <submittedName>
        <fullName evidence="4">Unannotated protein</fullName>
    </submittedName>
</protein>
<dbReference type="InterPro" id="IPR036291">
    <property type="entry name" value="NAD(P)-bd_dom_sf"/>
</dbReference>
<dbReference type="AlphaFoldDB" id="A0A6J6ZZU6"/>
<reference evidence="4" key="1">
    <citation type="submission" date="2020-05" db="EMBL/GenBank/DDBJ databases">
        <authorList>
            <person name="Chiriac C."/>
            <person name="Salcher M."/>
            <person name="Ghai R."/>
            <person name="Kavagutti S V."/>
        </authorList>
    </citation>
    <scope>NUCLEOTIDE SEQUENCE</scope>
</reference>
<dbReference type="GO" id="GO:0016491">
    <property type="term" value="F:oxidoreductase activity"/>
    <property type="evidence" value="ECO:0007669"/>
    <property type="project" value="UniProtKB-KW"/>
</dbReference>
<evidence type="ECO:0000256" key="1">
    <source>
        <dbReference type="ARBA" id="ARBA00023002"/>
    </source>
</evidence>
<dbReference type="PANTHER" id="PTHR42840">
    <property type="entry name" value="NAD(P)-BINDING ROSSMANN-FOLD SUPERFAMILY PROTEIN-RELATED"/>
    <property type="match status" value="1"/>
</dbReference>
<dbReference type="InterPro" id="IPR055170">
    <property type="entry name" value="GFO_IDH_MocA-like_dom"/>
</dbReference>
<dbReference type="InterPro" id="IPR000683">
    <property type="entry name" value="Gfo/Idh/MocA-like_OxRdtase_N"/>
</dbReference>
<evidence type="ECO:0000259" key="2">
    <source>
        <dbReference type="Pfam" id="PF01408"/>
    </source>
</evidence>
<dbReference type="Gene3D" id="3.40.50.720">
    <property type="entry name" value="NAD(P)-binding Rossmann-like Domain"/>
    <property type="match status" value="1"/>
</dbReference>
<gene>
    <name evidence="4" type="ORF">UFOPK3204_00490</name>
</gene>
<dbReference type="GO" id="GO:0000166">
    <property type="term" value="F:nucleotide binding"/>
    <property type="evidence" value="ECO:0007669"/>
    <property type="project" value="InterPro"/>
</dbReference>
<sequence length="339" mass="35662">MTTTGKLGIAIAGVGRIGQLHARVITEQVPNARLTAVYDISADTAAAAANQFDVAVASDIDELLAAPDVDAIAICTATPTHVELIIKAAAAGKAVFCEKPISMSLAEVDAALAAIEAAGVPFMVGFNRRFDPGHASVQQAARSGALGRLTMARITSRDPAPPPIEYLKMSGGIWTDMLIHDFDMANFIMGSPVVKVWAQGAALFDEQIAALGDFDTAIAVLTHANGAITTIDGSRKAVYGYDQRVEAFGTSGMAISDNQRVNNSQIYLSESSQQAPFQYFFLERYAESFKNEWLAFTNYALNGGASPVSGADGRAPVAIAMAAAISATQGRQVSIDEIN</sequence>
<evidence type="ECO:0000313" key="4">
    <source>
        <dbReference type="EMBL" id="CAB4825849.1"/>
    </source>
</evidence>
<accession>A0A6J6ZZU6</accession>
<dbReference type="EMBL" id="CAFABK010000014">
    <property type="protein sequence ID" value="CAB4825849.1"/>
    <property type="molecule type" value="Genomic_DNA"/>
</dbReference>
<feature type="domain" description="GFO/IDH/MocA-like oxidoreductase" evidence="3">
    <location>
        <begin position="136"/>
        <end position="254"/>
    </location>
</feature>